<feature type="transmembrane region" description="Helical" evidence="6">
    <location>
        <begin position="299"/>
        <end position="319"/>
    </location>
</feature>
<dbReference type="EMBL" id="JAMYJR010000021">
    <property type="protein sequence ID" value="MCO8272737.1"/>
    <property type="molecule type" value="Genomic_DNA"/>
</dbReference>
<dbReference type="Gene3D" id="1.25.40.10">
    <property type="entry name" value="Tetratricopeptide repeat domain"/>
    <property type="match status" value="1"/>
</dbReference>
<keyword evidence="9" id="KW-1185">Reference proteome</keyword>
<dbReference type="InterPro" id="IPR001867">
    <property type="entry name" value="OmpR/PhoB-type_DNA-bd"/>
</dbReference>
<keyword evidence="6" id="KW-0472">Membrane</keyword>
<gene>
    <name evidence="8" type="ORF">M1L60_19260</name>
</gene>
<feature type="transmembrane region" description="Helical" evidence="6">
    <location>
        <begin position="339"/>
        <end position="368"/>
    </location>
</feature>
<keyword evidence="3 5" id="KW-0238">DNA-binding</keyword>
<dbReference type="InterPro" id="IPR051677">
    <property type="entry name" value="AfsR-DnrI-RedD_regulator"/>
</dbReference>
<evidence type="ECO:0000313" key="8">
    <source>
        <dbReference type="EMBL" id="MCO8272737.1"/>
    </source>
</evidence>
<dbReference type="SUPFAM" id="SSF48452">
    <property type="entry name" value="TPR-like"/>
    <property type="match status" value="1"/>
</dbReference>
<feature type="domain" description="OmpR/PhoB-type" evidence="7">
    <location>
        <begin position="1"/>
        <end position="97"/>
    </location>
</feature>
<evidence type="ECO:0000256" key="4">
    <source>
        <dbReference type="ARBA" id="ARBA00023163"/>
    </source>
</evidence>
<dbReference type="Proteomes" id="UP001523369">
    <property type="component" value="Unassembled WGS sequence"/>
</dbReference>
<dbReference type="CDD" id="cd00383">
    <property type="entry name" value="trans_reg_C"/>
    <property type="match status" value="1"/>
</dbReference>
<organism evidence="8 9">
    <name type="scientific">Paractinoplanes aksuensis</name>
    <dbReference type="NCBI Taxonomy" id="2939490"/>
    <lineage>
        <taxon>Bacteria</taxon>
        <taxon>Bacillati</taxon>
        <taxon>Actinomycetota</taxon>
        <taxon>Actinomycetes</taxon>
        <taxon>Micromonosporales</taxon>
        <taxon>Micromonosporaceae</taxon>
        <taxon>Paractinoplanes</taxon>
    </lineage>
</organism>
<dbReference type="RefSeq" id="WP_253238829.1">
    <property type="nucleotide sequence ID" value="NZ_JAMYJR010000021.1"/>
</dbReference>
<reference evidence="8 9" key="1">
    <citation type="submission" date="2022-06" db="EMBL/GenBank/DDBJ databases">
        <title>New Species of the Genus Actinoplanes, ActinopZanes ferrugineus.</title>
        <authorList>
            <person name="Ding P."/>
        </authorList>
    </citation>
    <scope>NUCLEOTIDE SEQUENCE [LARGE SCALE GENOMIC DNA]</scope>
    <source>
        <strain evidence="8 9">TRM88003</strain>
    </source>
</reference>
<keyword evidence="2" id="KW-0805">Transcription regulation</keyword>
<dbReference type="SMART" id="SM00862">
    <property type="entry name" value="Trans_reg_C"/>
    <property type="match status" value="1"/>
</dbReference>
<dbReference type="InterPro" id="IPR005158">
    <property type="entry name" value="BTAD"/>
</dbReference>
<keyword evidence="6" id="KW-0812">Transmembrane</keyword>
<dbReference type="PANTHER" id="PTHR35807:SF1">
    <property type="entry name" value="TRANSCRIPTIONAL REGULATOR REDD"/>
    <property type="match status" value="1"/>
</dbReference>
<comment type="caution">
    <text evidence="8">The sequence shown here is derived from an EMBL/GenBank/DDBJ whole genome shotgun (WGS) entry which is preliminary data.</text>
</comment>
<name>A0ABT1DPG0_9ACTN</name>
<dbReference type="CDD" id="cd15831">
    <property type="entry name" value="BTAD"/>
    <property type="match status" value="1"/>
</dbReference>
<evidence type="ECO:0000256" key="3">
    <source>
        <dbReference type="ARBA" id="ARBA00023125"/>
    </source>
</evidence>
<evidence type="ECO:0000256" key="1">
    <source>
        <dbReference type="ARBA" id="ARBA00005820"/>
    </source>
</evidence>
<proteinExistence type="inferred from homology"/>
<dbReference type="Pfam" id="PF03704">
    <property type="entry name" value="BTAD"/>
    <property type="match status" value="1"/>
</dbReference>
<comment type="similarity">
    <text evidence="1">Belongs to the AfsR/DnrI/RedD regulatory family.</text>
</comment>
<feature type="DNA-binding region" description="OmpR/PhoB-type" evidence="5">
    <location>
        <begin position="1"/>
        <end position="97"/>
    </location>
</feature>
<evidence type="ECO:0000256" key="5">
    <source>
        <dbReference type="PROSITE-ProRule" id="PRU01091"/>
    </source>
</evidence>
<sequence>MRFEMLGEVRVLRDGAPVDLGPAKQRAVLAVLLVNAGRAVPTHQIVDAVWGDEPPGNGANVVQKHIAGLRRVLDPDRAPRTPGELVALTPAGYVLRLEGHTVDAHEFTEAATRAPTAELVRAGLALWRGEALAGLTGPFFDSARARLAEGHATAWERWAELELGRGRDAALVPELARLVEQFPLREGLRAHLMIALARSGRQAEALAAFRSARDYLVEQFGTEPGELLQATHRRILRGDQAPLPPPAAPALPYADPPPVRLRIPYVEVLFAVLTPLVTFATGARIYFVYAAAHHRDRRLFVAAAVYAGLVVTGFVFMVVDPSPLDDGDDVSGAEAAGISIFLASALLAAIHGAVVATHQAGVAALAAASARGRGR</sequence>
<dbReference type="Gene3D" id="1.10.10.10">
    <property type="entry name" value="Winged helix-like DNA-binding domain superfamily/Winged helix DNA-binding domain"/>
    <property type="match status" value="1"/>
</dbReference>
<dbReference type="PROSITE" id="PS51755">
    <property type="entry name" value="OMPR_PHOB"/>
    <property type="match status" value="1"/>
</dbReference>
<dbReference type="InterPro" id="IPR036388">
    <property type="entry name" value="WH-like_DNA-bd_sf"/>
</dbReference>
<keyword evidence="4" id="KW-0804">Transcription</keyword>
<feature type="transmembrane region" description="Helical" evidence="6">
    <location>
        <begin position="268"/>
        <end position="287"/>
    </location>
</feature>
<dbReference type="Pfam" id="PF00486">
    <property type="entry name" value="Trans_reg_C"/>
    <property type="match status" value="1"/>
</dbReference>
<dbReference type="InterPro" id="IPR016032">
    <property type="entry name" value="Sig_transdc_resp-reg_C-effctor"/>
</dbReference>
<keyword evidence="6" id="KW-1133">Transmembrane helix</keyword>
<accession>A0ABT1DPG0</accession>
<evidence type="ECO:0000256" key="6">
    <source>
        <dbReference type="SAM" id="Phobius"/>
    </source>
</evidence>
<evidence type="ECO:0000259" key="7">
    <source>
        <dbReference type="PROSITE" id="PS51755"/>
    </source>
</evidence>
<dbReference type="SMART" id="SM01043">
    <property type="entry name" value="BTAD"/>
    <property type="match status" value="1"/>
</dbReference>
<dbReference type="SUPFAM" id="SSF46894">
    <property type="entry name" value="C-terminal effector domain of the bipartite response regulators"/>
    <property type="match status" value="1"/>
</dbReference>
<evidence type="ECO:0000313" key="9">
    <source>
        <dbReference type="Proteomes" id="UP001523369"/>
    </source>
</evidence>
<protein>
    <submittedName>
        <fullName evidence="8">Winged helix-turn-helix domain-containing protein</fullName>
    </submittedName>
</protein>
<evidence type="ECO:0000256" key="2">
    <source>
        <dbReference type="ARBA" id="ARBA00023015"/>
    </source>
</evidence>
<dbReference type="InterPro" id="IPR011990">
    <property type="entry name" value="TPR-like_helical_dom_sf"/>
</dbReference>
<dbReference type="PANTHER" id="PTHR35807">
    <property type="entry name" value="TRANSCRIPTIONAL REGULATOR REDD-RELATED"/>
    <property type="match status" value="1"/>
</dbReference>